<dbReference type="OrthoDB" id="5600793at2"/>
<dbReference type="STRING" id="161398.PP2015_1785"/>
<dbReference type="PATRIC" id="fig|161398.10.peg.1810"/>
<keyword evidence="2" id="KW-1185">Reference proteome</keyword>
<dbReference type="InterPro" id="IPR021363">
    <property type="entry name" value="DUF2835"/>
</dbReference>
<reference evidence="1 2" key="1">
    <citation type="submission" date="2015-11" db="EMBL/GenBank/DDBJ databases">
        <authorList>
            <person name="Zhang Y."/>
            <person name="Guo Z."/>
        </authorList>
    </citation>
    <scope>NUCLEOTIDE SEQUENCE [LARGE SCALE GENOMIC DNA]</scope>
    <source>
        <strain evidence="1 2">KCTC 12086</strain>
    </source>
</reference>
<dbReference type="Pfam" id="PF11197">
    <property type="entry name" value="DUF2835"/>
    <property type="match status" value="1"/>
</dbReference>
<dbReference type="Proteomes" id="UP000061457">
    <property type="component" value="Chromosome I"/>
</dbReference>
<dbReference type="RefSeq" id="WP_058029955.1">
    <property type="nucleotide sequence ID" value="NZ_CP013187.1"/>
</dbReference>
<evidence type="ECO:0000313" key="2">
    <source>
        <dbReference type="Proteomes" id="UP000061457"/>
    </source>
</evidence>
<organism evidence="1 2">
    <name type="scientific">Pseudoalteromonas phenolica</name>
    <dbReference type="NCBI Taxonomy" id="161398"/>
    <lineage>
        <taxon>Bacteria</taxon>
        <taxon>Pseudomonadati</taxon>
        <taxon>Pseudomonadota</taxon>
        <taxon>Gammaproteobacteria</taxon>
        <taxon>Alteromonadales</taxon>
        <taxon>Pseudoalteromonadaceae</taxon>
        <taxon>Pseudoalteromonas</taxon>
    </lineage>
</organism>
<evidence type="ECO:0008006" key="3">
    <source>
        <dbReference type="Google" id="ProtNLM"/>
    </source>
</evidence>
<dbReference type="KEGG" id="pphe:PP2015_1785"/>
<proteinExistence type="predicted"/>
<evidence type="ECO:0000313" key="1">
    <source>
        <dbReference type="EMBL" id="ALO42286.1"/>
    </source>
</evidence>
<name>A0A0S2K2J3_9GAMM</name>
<sequence length="73" mass="8577">MVEYHFYLNLTNDECMAYYRGDYEFVQVIEDGGKSIRFPASHIRRFVSSLGIRGRFRLCLTDSNNFISLEKVS</sequence>
<dbReference type="AlphaFoldDB" id="A0A0S2K2J3"/>
<protein>
    <recommendedName>
        <fullName evidence="3">DUF2835 domain-containing protein</fullName>
    </recommendedName>
</protein>
<dbReference type="EMBL" id="CP013187">
    <property type="protein sequence ID" value="ALO42286.1"/>
    <property type="molecule type" value="Genomic_DNA"/>
</dbReference>
<accession>A0A0S2K2J3</accession>
<gene>
    <name evidence="1" type="ORF">PP2015_1785</name>
</gene>